<dbReference type="AlphaFoldDB" id="H5SA36"/>
<accession>H5SA36</accession>
<evidence type="ECO:0000313" key="3">
    <source>
        <dbReference type="EMBL" id="BAL55155.1"/>
    </source>
</evidence>
<sequence>MKVFYPKLGQAEVISRLRVGVRELRKQLPLISVVLFGSYAQGNYTVGSDIDILVVYTGPQRPDAYALVKRTLGLPKLEPHLYTQAEYEQSRKMLEKMIIGGIVLLHRALP</sequence>
<dbReference type="EMBL" id="AP011711">
    <property type="protein sequence ID" value="BAL55155.1"/>
    <property type="molecule type" value="Genomic_DNA"/>
</dbReference>
<organism evidence="2">
    <name type="scientific">uncultured Acetothermia bacterium</name>
    <dbReference type="NCBI Taxonomy" id="236499"/>
    <lineage>
        <taxon>Bacteria</taxon>
        <taxon>Candidatus Bipolaricaulota</taxon>
        <taxon>environmental samples</taxon>
    </lineage>
</organism>
<dbReference type="GO" id="GO:0016779">
    <property type="term" value="F:nucleotidyltransferase activity"/>
    <property type="evidence" value="ECO:0007669"/>
    <property type="project" value="InterPro"/>
</dbReference>
<evidence type="ECO:0000259" key="1">
    <source>
        <dbReference type="Pfam" id="PF01909"/>
    </source>
</evidence>
<evidence type="ECO:0000313" key="2">
    <source>
        <dbReference type="EMBL" id="BAL53022.1"/>
    </source>
</evidence>
<dbReference type="InterPro" id="IPR052548">
    <property type="entry name" value="Type_VII_TA_antitoxin"/>
</dbReference>
<dbReference type="SUPFAM" id="SSF81301">
    <property type="entry name" value="Nucleotidyltransferase"/>
    <property type="match status" value="1"/>
</dbReference>
<dbReference type="Pfam" id="PF01909">
    <property type="entry name" value="NTP_transf_2"/>
    <property type="match status" value="1"/>
</dbReference>
<gene>
    <name evidence="2" type="ORF">HGMM_F04A11C40</name>
    <name evidence="3" type="ORF">HGMM_F23G10C08</name>
</gene>
<dbReference type="Gene3D" id="3.30.460.10">
    <property type="entry name" value="Beta Polymerase, domain 2"/>
    <property type="match status" value="1"/>
</dbReference>
<dbReference type="InterPro" id="IPR002934">
    <property type="entry name" value="Polymerase_NTP_transf_dom"/>
</dbReference>
<protein>
    <submittedName>
        <fullName evidence="2">Hypothetical conserved protein</fullName>
    </submittedName>
</protein>
<dbReference type="EMBL" id="AP011645">
    <property type="protein sequence ID" value="BAL53022.1"/>
    <property type="molecule type" value="Genomic_DNA"/>
</dbReference>
<dbReference type="PANTHER" id="PTHR33933:SF1">
    <property type="entry name" value="PROTEIN ADENYLYLTRANSFERASE MNTA-RELATED"/>
    <property type="match status" value="1"/>
</dbReference>
<name>H5SA36_9BACT</name>
<dbReference type="CDD" id="cd05403">
    <property type="entry name" value="NT_KNTase_like"/>
    <property type="match status" value="1"/>
</dbReference>
<feature type="domain" description="Polymerase nucleotidyl transferase" evidence="1">
    <location>
        <begin position="22"/>
        <end position="89"/>
    </location>
</feature>
<reference evidence="2" key="1">
    <citation type="journal article" date="2005" name="Environ. Microbiol.">
        <title>Genetic and functional properties of uncultivated thermophilic crenarchaeotes from a subsurface gold mine as revealed by analysis of genome fragments.</title>
        <authorList>
            <person name="Nunoura T."/>
            <person name="Hirayama H."/>
            <person name="Takami H."/>
            <person name="Oida H."/>
            <person name="Nishi S."/>
            <person name="Shimamura S."/>
            <person name="Suzuki Y."/>
            <person name="Inagaki F."/>
            <person name="Takai K."/>
            <person name="Nealson K.H."/>
            <person name="Horikoshi K."/>
        </authorList>
    </citation>
    <scope>NUCLEOTIDE SEQUENCE</scope>
</reference>
<reference evidence="2" key="2">
    <citation type="journal article" date="2012" name="PLoS ONE">
        <title>A Deeply Branching Thermophilic Bacterium with an Ancient Acetyl-CoA Pathway Dominates a Subsurface Ecosystem.</title>
        <authorList>
            <person name="Takami H."/>
            <person name="Noguchi H."/>
            <person name="Takaki Y."/>
            <person name="Uchiyama I."/>
            <person name="Toyoda A."/>
            <person name="Nishi S."/>
            <person name="Chee G.-J."/>
            <person name="Arai W."/>
            <person name="Nunoura T."/>
            <person name="Itoh T."/>
            <person name="Hattori M."/>
            <person name="Takai K."/>
        </authorList>
    </citation>
    <scope>NUCLEOTIDE SEQUENCE</scope>
</reference>
<proteinExistence type="predicted"/>
<dbReference type="InterPro" id="IPR043519">
    <property type="entry name" value="NT_sf"/>
</dbReference>
<dbReference type="PANTHER" id="PTHR33933">
    <property type="entry name" value="NUCLEOTIDYLTRANSFERASE"/>
    <property type="match status" value="1"/>
</dbReference>